<keyword evidence="5 7" id="KW-0378">Hydrolase</keyword>
<comment type="similarity">
    <text evidence="2 7">Belongs to the glycosyl hydrolase 28 family.</text>
</comment>
<dbReference type="SUPFAM" id="SSF51126">
    <property type="entry name" value="Pectin lyase-like"/>
    <property type="match status" value="1"/>
</dbReference>
<dbReference type="RefSeq" id="WP_132927123.1">
    <property type="nucleotide sequence ID" value="NZ_SJOI01000001.1"/>
</dbReference>
<evidence type="ECO:0000256" key="5">
    <source>
        <dbReference type="ARBA" id="ARBA00022801"/>
    </source>
</evidence>
<keyword evidence="4" id="KW-0964">Secreted</keyword>
<evidence type="ECO:0000256" key="2">
    <source>
        <dbReference type="ARBA" id="ARBA00008834"/>
    </source>
</evidence>
<dbReference type="InterPro" id="IPR006626">
    <property type="entry name" value="PbH1"/>
</dbReference>
<evidence type="ECO:0000256" key="4">
    <source>
        <dbReference type="ARBA" id="ARBA00022525"/>
    </source>
</evidence>
<dbReference type="CDD" id="cd19958">
    <property type="entry name" value="pyocin_knob"/>
    <property type="match status" value="1"/>
</dbReference>
<name>A0A4R1NRT0_9GAMM</name>
<comment type="subcellular location">
    <subcellularLocation>
        <location evidence="1">Secreted</location>
        <location evidence="1">Cell wall</location>
    </subcellularLocation>
</comment>
<organism evidence="8 9">
    <name type="scientific">Sodalis ligni</name>
    <dbReference type="NCBI Taxonomy" id="2697027"/>
    <lineage>
        <taxon>Bacteria</taxon>
        <taxon>Pseudomonadati</taxon>
        <taxon>Pseudomonadota</taxon>
        <taxon>Gammaproteobacteria</taxon>
        <taxon>Enterobacterales</taxon>
        <taxon>Bruguierivoracaceae</taxon>
        <taxon>Sodalis</taxon>
    </lineage>
</organism>
<dbReference type="EMBL" id="SJOI01000001">
    <property type="protein sequence ID" value="TCL07150.1"/>
    <property type="molecule type" value="Genomic_DNA"/>
</dbReference>
<keyword evidence="9" id="KW-1185">Reference proteome</keyword>
<dbReference type="InterPro" id="IPR000743">
    <property type="entry name" value="Glyco_hydro_28"/>
</dbReference>
<evidence type="ECO:0000256" key="7">
    <source>
        <dbReference type="RuleBase" id="RU361169"/>
    </source>
</evidence>
<evidence type="ECO:0000256" key="3">
    <source>
        <dbReference type="ARBA" id="ARBA00022512"/>
    </source>
</evidence>
<proteinExistence type="inferred from homology"/>
<keyword evidence="6 7" id="KW-0326">Glycosidase</keyword>
<evidence type="ECO:0000256" key="6">
    <source>
        <dbReference type="ARBA" id="ARBA00023295"/>
    </source>
</evidence>
<dbReference type="PANTHER" id="PTHR31375">
    <property type="match status" value="1"/>
</dbReference>
<evidence type="ECO:0000256" key="1">
    <source>
        <dbReference type="ARBA" id="ARBA00004191"/>
    </source>
</evidence>
<evidence type="ECO:0000313" key="8">
    <source>
        <dbReference type="EMBL" id="TCL07150.1"/>
    </source>
</evidence>
<dbReference type="Proteomes" id="UP000294555">
    <property type="component" value="Unassembled WGS sequence"/>
</dbReference>
<dbReference type="InterPro" id="IPR012334">
    <property type="entry name" value="Pectin_lyas_fold"/>
</dbReference>
<comment type="caution">
    <text evidence="8">The sequence shown here is derived from an EMBL/GenBank/DDBJ whole genome shotgun (WGS) entry which is preliminary data.</text>
</comment>
<dbReference type="Gene3D" id="2.160.20.10">
    <property type="entry name" value="Single-stranded right-handed beta-helix, Pectin lyase-like"/>
    <property type="match status" value="1"/>
</dbReference>
<dbReference type="SMART" id="SM00710">
    <property type="entry name" value="PbH1"/>
    <property type="match status" value="6"/>
</dbReference>
<accession>A0A4R1NRT0</accession>
<protein>
    <submittedName>
        <fullName evidence="8">Glycosyl hydrolase family 28</fullName>
    </submittedName>
</protein>
<dbReference type="AlphaFoldDB" id="A0A4R1NRT0"/>
<dbReference type="GO" id="GO:0005975">
    <property type="term" value="P:carbohydrate metabolic process"/>
    <property type="evidence" value="ECO:0007669"/>
    <property type="project" value="InterPro"/>
</dbReference>
<gene>
    <name evidence="8" type="ORF">EZJ58_5461</name>
</gene>
<evidence type="ECO:0000313" key="9">
    <source>
        <dbReference type="Proteomes" id="UP000294555"/>
    </source>
</evidence>
<dbReference type="Pfam" id="PF00295">
    <property type="entry name" value="Glyco_hydro_28"/>
    <property type="match status" value="1"/>
</dbReference>
<keyword evidence="3" id="KW-0134">Cell wall</keyword>
<sequence length="605" mass="64613">MPGIPLLDINNLSDVSYAATARENLDVYDKNEVDNSSWSGRASGSITDDTTEQLGLKLPAISNSLSTDVGRLRDALGGIDIFATSVIKLMNLFIYPDAYYQTADGDDWQPALTRANAYAVENNRVLILQRKYQVLSTWNLTSGTNIYATDGGGLFTLPDTPITLLKSSNTTNITITGLDVDGGVSAAITTKNSTRAIRFINVEGLYLKECRAGNSADWCLSIETCMTVRIYDTTIYGGGRGLPGGRDGIHILDGTDVVVDRADIDSGDDCVGITSEFLGTKNITIRRIVGKSDFASVVIYNEEAPGGTYASMPCSNLDISDVKTANDTIARDVIRVIKYGTNSVINNIIISKVRGNAFSHALYVSGVTKLRLHDIQVQSTQAHGIYISNCQDVAGEAEGSSDVSNTTYQGVSIFNCSRIYAKYISSNSNGFGLQLNGVTKSVIKPFCLNCGAGLFASNTGGGARVVNCTDLILSEGILDGDDGTTYAGLNTGGGGNSNVIRGAGLIVKEIPLPNFGLADGAPAENGLDLNTLYKTTLGRILVTPTNAPTESGTWFLTAIGYYVSNSYRTRQILYGYGTSGSNGDSIYTRVYNGTTWSLWKQFTLS</sequence>
<dbReference type="InterPro" id="IPR011050">
    <property type="entry name" value="Pectin_lyase_fold/virulence"/>
</dbReference>
<dbReference type="GO" id="GO:0004650">
    <property type="term" value="F:polygalacturonase activity"/>
    <property type="evidence" value="ECO:0007669"/>
    <property type="project" value="InterPro"/>
</dbReference>
<reference evidence="8 9" key="1">
    <citation type="submission" date="2019-02" db="EMBL/GenBank/DDBJ databases">
        <title>Investigation of anaerobic lignin degradation for improved lignocellulosic biofuels.</title>
        <authorList>
            <person name="Deangelis K."/>
        </authorList>
    </citation>
    <scope>NUCLEOTIDE SEQUENCE [LARGE SCALE GENOMIC DNA]</scope>
    <source>
        <strain evidence="8 9">159R</strain>
    </source>
</reference>